<dbReference type="PROSITE" id="PS50985">
    <property type="entry name" value="GRAS"/>
    <property type="match status" value="1"/>
</dbReference>
<dbReference type="AlphaFoldDB" id="A0AAQ3QDB6"/>
<accession>A0AAQ3QDB6</accession>
<name>A0AAQ3QDB6_9LILI</name>
<proteinExistence type="inferred from homology"/>
<protein>
    <submittedName>
        <fullName evidence="4">Uncharacterized protein</fullName>
    </submittedName>
</protein>
<organism evidence="4 5">
    <name type="scientific">Canna indica</name>
    <name type="common">Indian-shot</name>
    <dbReference type="NCBI Taxonomy" id="4628"/>
    <lineage>
        <taxon>Eukaryota</taxon>
        <taxon>Viridiplantae</taxon>
        <taxon>Streptophyta</taxon>
        <taxon>Embryophyta</taxon>
        <taxon>Tracheophyta</taxon>
        <taxon>Spermatophyta</taxon>
        <taxon>Magnoliopsida</taxon>
        <taxon>Liliopsida</taxon>
        <taxon>Zingiberales</taxon>
        <taxon>Cannaceae</taxon>
        <taxon>Canna</taxon>
    </lineage>
</organism>
<dbReference type="Proteomes" id="UP001327560">
    <property type="component" value="Chromosome 4"/>
</dbReference>
<evidence type="ECO:0000313" key="5">
    <source>
        <dbReference type="Proteomes" id="UP001327560"/>
    </source>
</evidence>
<evidence type="ECO:0000256" key="3">
    <source>
        <dbReference type="PROSITE-ProRule" id="PRU01191"/>
    </source>
</evidence>
<keyword evidence="1" id="KW-0805">Transcription regulation</keyword>
<dbReference type="EMBL" id="CP136893">
    <property type="protein sequence ID" value="WOL05356.1"/>
    <property type="molecule type" value="Genomic_DNA"/>
</dbReference>
<dbReference type="InterPro" id="IPR005202">
    <property type="entry name" value="TF_GRAS"/>
</dbReference>
<comment type="similarity">
    <text evidence="3">Belongs to the GRAS family.</text>
</comment>
<keyword evidence="5" id="KW-1185">Reference proteome</keyword>
<gene>
    <name evidence="4" type="ORF">Cni_G14084</name>
</gene>
<sequence>MMKQAILEACPDVALDDPATLSSISITSANMPIDEEVNTCTTTSDGDDKDLWLVHLLTAIAEALDSLHRYPELARVILVRLKELVECAGVDCGGGTSIEHLVAHFADALQGLLDGGVVSRSSVRDDRLHHNKADVVNFDIDKGVE</sequence>
<evidence type="ECO:0000256" key="2">
    <source>
        <dbReference type="ARBA" id="ARBA00023163"/>
    </source>
</evidence>
<keyword evidence="2" id="KW-0804">Transcription</keyword>
<evidence type="ECO:0000256" key="1">
    <source>
        <dbReference type="ARBA" id="ARBA00023015"/>
    </source>
</evidence>
<evidence type="ECO:0000313" key="4">
    <source>
        <dbReference type="EMBL" id="WOL05356.1"/>
    </source>
</evidence>
<reference evidence="4 5" key="1">
    <citation type="submission" date="2023-10" db="EMBL/GenBank/DDBJ databases">
        <title>Chromosome-scale genome assembly provides insights into flower coloration mechanisms of Canna indica.</title>
        <authorList>
            <person name="Li C."/>
        </authorList>
    </citation>
    <scope>NUCLEOTIDE SEQUENCE [LARGE SCALE GENOMIC DNA]</scope>
    <source>
        <tissue evidence="4">Flower</tissue>
    </source>
</reference>
<comment type="caution">
    <text evidence="3">Lacks conserved residue(s) required for the propagation of feature annotation.</text>
</comment>